<evidence type="ECO:0000313" key="5">
    <source>
        <dbReference type="RefSeq" id="XP_026756832.2"/>
    </source>
</evidence>
<evidence type="ECO:0000313" key="3">
    <source>
        <dbReference type="EMBL" id="WLY76854.1"/>
    </source>
</evidence>
<sequence length="540" mass="63628">MRKKLYIYLLFLLIISTNIVFGNGSNKAKIAKLSQAKHNNVRLNDRMKRSLYDEDERNAKKLNGGQKYYNNYKLAEDYENKLMKESPFWKNRGKRYAPTQDKIYDIENPIPDFSSHPAFPNKYCKTCFTSNDRYDEVNENVKYRREDIEEPFWGNRGRRSNEESEDLSPGPFWGNRGKKQDDEPFWGTRGRRQDESPFWGNRGRRDDEPFWGNRGRRQDTPFWGNRGRRDTTEPFWANRGRREESEPFWGNRGRRKDSEPFWGNRGRRQESEPFWGNRGRRVSDTFWGNHGRGKQEIEESLLDAMEDVQGNIENLSRLKSSNSQPSFWANRSRDSRLKNMYSETVSARLPHLPNMYNTRPTIDLKGSAPGTVHDNQMYAEEPHYIIVERSSRSSTEDDPYFISRGKKYSTKYDLSQTERDRRGAIEEIVKSVRNDPYYIARGKKDLENIKGSNSTDLHDKFQKAKELICSTIELISIKNGGNKTKRELDDNDRDRRTILKKLAAQLQIDPYYVSRGKKSEETNTDDHLEDFINEINIKCN</sequence>
<reference evidence="3" key="1">
    <citation type="submission" date="2023-05" db="EMBL/GenBank/DDBJ databases">
        <authorList>
            <person name="Luo L."/>
        </authorList>
    </citation>
    <scope>NUCLEOTIDE SEQUENCE</scope>
</reference>
<feature type="region of interest" description="Disordered" evidence="1">
    <location>
        <begin position="153"/>
        <end position="289"/>
    </location>
</feature>
<feature type="chain" id="PRO_5045019367" evidence="2">
    <location>
        <begin position="23"/>
        <end position="540"/>
    </location>
</feature>
<dbReference type="KEGG" id="gmw:113516606"/>
<accession>A0AA50F521</accession>
<accession>A0A6J1WVL1</accession>
<gene>
    <name evidence="5" type="primary">LOC113516606</name>
</gene>
<dbReference type="GeneID" id="113516606"/>
<protein>
    <submittedName>
        <fullName evidence="3">Natalisin</fullName>
    </submittedName>
    <submittedName>
        <fullName evidence="5">Uncharacterized protein LOC113516606</fullName>
    </submittedName>
</protein>
<reference evidence="5" key="2">
    <citation type="submission" date="2025-05" db="UniProtKB">
        <authorList>
            <consortium name="RefSeq"/>
        </authorList>
    </citation>
    <scope>IDENTIFICATION</scope>
    <source>
        <tissue evidence="5">Whole larvae</tissue>
    </source>
</reference>
<feature type="signal peptide" evidence="2">
    <location>
        <begin position="1"/>
        <end position="22"/>
    </location>
</feature>
<dbReference type="EMBL" id="OQ943382">
    <property type="protein sequence ID" value="WLY76854.1"/>
    <property type="molecule type" value="mRNA"/>
</dbReference>
<keyword evidence="2" id="KW-0732">Signal</keyword>
<evidence type="ECO:0000313" key="4">
    <source>
        <dbReference type="Proteomes" id="UP001652740"/>
    </source>
</evidence>
<dbReference type="Proteomes" id="UP001652740">
    <property type="component" value="Unplaced"/>
</dbReference>
<name>A0A6J1WVL1_GALME</name>
<evidence type="ECO:0000256" key="2">
    <source>
        <dbReference type="SAM" id="SignalP"/>
    </source>
</evidence>
<organism evidence="4 5">
    <name type="scientific">Galleria mellonella</name>
    <name type="common">Greater wax moth</name>
    <dbReference type="NCBI Taxonomy" id="7137"/>
    <lineage>
        <taxon>Eukaryota</taxon>
        <taxon>Metazoa</taxon>
        <taxon>Ecdysozoa</taxon>
        <taxon>Arthropoda</taxon>
        <taxon>Hexapoda</taxon>
        <taxon>Insecta</taxon>
        <taxon>Pterygota</taxon>
        <taxon>Neoptera</taxon>
        <taxon>Endopterygota</taxon>
        <taxon>Lepidoptera</taxon>
        <taxon>Glossata</taxon>
        <taxon>Ditrysia</taxon>
        <taxon>Pyraloidea</taxon>
        <taxon>Pyralidae</taxon>
        <taxon>Galleriinae</taxon>
        <taxon>Galleria</taxon>
    </lineage>
</organism>
<dbReference type="RefSeq" id="XP_026756832.2">
    <property type="nucleotide sequence ID" value="XM_026901031.3"/>
</dbReference>
<dbReference type="InParanoid" id="A0A6J1WVL1"/>
<proteinExistence type="evidence at transcript level"/>
<dbReference type="AlphaFoldDB" id="A0A6J1WVL1"/>
<evidence type="ECO:0000256" key="1">
    <source>
        <dbReference type="SAM" id="MobiDB-lite"/>
    </source>
</evidence>
<keyword evidence="4" id="KW-1185">Reference proteome</keyword>